<dbReference type="RefSeq" id="WP_307231494.1">
    <property type="nucleotide sequence ID" value="NZ_JAUSVF010000001.1"/>
</dbReference>
<name>A0ABU0BU08_9HYPH</name>
<comment type="caution">
    <text evidence="1">The sequence shown here is derived from an EMBL/GenBank/DDBJ whole genome shotgun (WGS) entry which is preliminary data.</text>
</comment>
<evidence type="ECO:0000313" key="1">
    <source>
        <dbReference type="EMBL" id="MDQ0321141.1"/>
    </source>
</evidence>
<accession>A0ABU0BU08</accession>
<dbReference type="Proteomes" id="UP001230207">
    <property type="component" value="Unassembled WGS sequence"/>
</dbReference>
<keyword evidence="2" id="KW-1185">Reference proteome</keyword>
<reference evidence="1 2" key="1">
    <citation type="submission" date="2023-07" db="EMBL/GenBank/DDBJ databases">
        <title>Genomic Encyclopedia of Type Strains, Phase IV (KMG-IV): sequencing the most valuable type-strain genomes for metagenomic binning, comparative biology and taxonomic classification.</title>
        <authorList>
            <person name="Goeker M."/>
        </authorList>
    </citation>
    <scope>NUCLEOTIDE SEQUENCE [LARGE SCALE GENOMIC DNA]</scope>
    <source>
        <strain evidence="1 2">DSM 1112</strain>
    </source>
</reference>
<dbReference type="EMBL" id="JAUSVF010000001">
    <property type="protein sequence ID" value="MDQ0321141.1"/>
    <property type="molecule type" value="Genomic_DNA"/>
</dbReference>
<proteinExistence type="predicted"/>
<protein>
    <submittedName>
        <fullName evidence="1">Uncharacterized protein</fullName>
    </submittedName>
</protein>
<evidence type="ECO:0000313" key="2">
    <source>
        <dbReference type="Proteomes" id="UP001230207"/>
    </source>
</evidence>
<organism evidence="1 2">
    <name type="scientific">Pararhizobium capsulatum DSM 1112</name>
    <dbReference type="NCBI Taxonomy" id="1121113"/>
    <lineage>
        <taxon>Bacteria</taxon>
        <taxon>Pseudomonadati</taxon>
        <taxon>Pseudomonadota</taxon>
        <taxon>Alphaproteobacteria</taxon>
        <taxon>Hyphomicrobiales</taxon>
        <taxon>Rhizobiaceae</taxon>
        <taxon>Rhizobium/Agrobacterium group</taxon>
        <taxon>Pararhizobium</taxon>
    </lineage>
</organism>
<sequence>MASITITVGHDRASHLQDIKQAIETASRKARQGAPWERQKLRHDVIGVLSAPEVIYSLRHGWHFHIHHAFLTGETGNSEELGWWFVRRYLKYLASAGFTANIQSQEVSMVRDPRRFFTYLRKGVTRLAQDVWGLRKPGKLRDKHLYPFDILQKASGCKIMKSLWKEYADVMPGTRSCVLTRSIAVRLNINQDDDTAEVAHEHIVGQLPAPTWKVLVNRRKTNVILSLLEDRGAAAWQEICSLALTLAAEKSSINAVQTQDKIPTKTFEHRPSAAQVANLALHYKWHLTRKERNGEAIRIALDRERGHAVANGLTFYPPKIRDVLEIYGNEGVCS</sequence>
<gene>
    <name evidence="1" type="ORF">QO002_003279</name>
</gene>